<organism evidence="1">
    <name type="scientific">Anguilla anguilla</name>
    <name type="common">European freshwater eel</name>
    <name type="synonym">Muraena anguilla</name>
    <dbReference type="NCBI Taxonomy" id="7936"/>
    <lineage>
        <taxon>Eukaryota</taxon>
        <taxon>Metazoa</taxon>
        <taxon>Chordata</taxon>
        <taxon>Craniata</taxon>
        <taxon>Vertebrata</taxon>
        <taxon>Euteleostomi</taxon>
        <taxon>Actinopterygii</taxon>
        <taxon>Neopterygii</taxon>
        <taxon>Teleostei</taxon>
        <taxon>Anguilliformes</taxon>
        <taxon>Anguillidae</taxon>
        <taxon>Anguilla</taxon>
    </lineage>
</organism>
<dbReference type="EMBL" id="GBXM01093844">
    <property type="protein sequence ID" value="JAH14733.1"/>
    <property type="molecule type" value="Transcribed_RNA"/>
</dbReference>
<accession>A0A0E9QF72</accession>
<evidence type="ECO:0000313" key="1">
    <source>
        <dbReference type="EMBL" id="JAH14733.1"/>
    </source>
</evidence>
<name>A0A0E9QF72_ANGAN</name>
<reference evidence="1" key="1">
    <citation type="submission" date="2014-11" db="EMBL/GenBank/DDBJ databases">
        <authorList>
            <person name="Amaro Gonzalez C."/>
        </authorList>
    </citation>
    <scope>NUCLEOTIDE SEQUENCE</scope>
</reference>
<dbReference type="AlphaFoldDB" id="A0A0E9QF72"/>
<dbReference type="EMBL" id="GBXM01088864">
    <property type="protein sequence ID" value="JAH19713.1"/>
    <property type="molecule type" value="Transcribed_RNA"/>
</dbReference>
<reference evidence="1" key="2">
    <citation type="journal article" date="2015" name="Fish Shellfish Immunol.">
        <title>Early steps in the European eel (Anguilla anguilla)-Vibrio vulnificus interaction in the gills: Role of the RtxA13 toxin.</title>
        <authorList>
            <person name="Callol A."/>
            <person name="Pajuelo D."/>
            <person name="Ebbesson L."/>
            <person name="Teles M."/>
            <person name="MacKenzie S."/>
            <person name="Amaro C."/>
        </authorList>
    </citation>
    <scope>NUCLEOTIDE SEQUENCE</scope>
</reference>
<sequence length="45" mass="5266">MTRCHRAMDFTLYARHLRGKAVELALRQLAKIFTPIQSSSQIIHR</sequence>
<proteinExistence type="predicted"/>
<protein>
    <submittedName>
        <fullName evidence="1">Uncharacterized protein</fullName>
    </submittedName>
</protein>